<dbReference type="PANTHER" id="PTHR39214:SF1">
    <property type="entry name" value="MICROBODY (PEROXISOME) BIOGENESIS PROTEIN PEROXIN 8 (EUROFUNG)"/>
    <property type="match status" value="1"/>
</dbReference>
<reference evidence="1" key="1">
    <citation type="submission" date="2021-02" db="EMBL/GenBank/DDBJ databases">
        <authorList>
            <person name="Nieuwenhuis M."/>
            <person name="Van De Peppel L.J.J."/>
        </authorList>
    </citation>
    <scope>NUCLEOTIDE SEQUENCE</scope>
    <source>
        <strain evidence="1">D49</strain>
    </source>
</reference>
<protein>
    <submittedName>
        <fullName evidence="1">Uncharacterized protein</fullName>
    </submittedName>
</protein>
<proteinExistence type="predicted"/>
<gene>
    <name evidence="1" type="ORF">H0H81_001541</name>
</gene>
<dbReference type="InterPro" id="IPR055334">
    <property type="entry name" value="PEX8-like"/>
</dbReference>
<accession>A0A9P7K4Q1</accession>
<evidence type="ECO:0000313" key="1">
    <source>
        <dbReference type="EMBL" id="KAG5638156.1"/>
    </source>
</evidence>
<dbReference type="AlphaFoldDB" id="A0A9P7K4Q1"/>
<organism evidence="1 2">
    <name type="scientific">Sphagnurus paluster</name>
    <dbReference type="NCBI Taxonomy" id="117069"/>
    <lineage>
        <taxon>Eukaryota</taxon>
        <taxon>Fungi</taxon>
        <taxon>Dikarya</taxon>
        <taxon>Basidiomycota</taxon>
        <taxon>Agaricomycotina</taxon>
        <taxon>Agaricomycetes</taxon>
        <taxon>Agaricomycetidae</taxon>
        <taxon>Agaricales</taxon>
        <taxon>Tricholomatineae</taxon>
        <taxon>Lyophyllaceae</taxon>
        <taxon>Sphagnurus</taxon>
    </lineage>
</organism>
<dbReference type="EMBL" id="JABCKI010005778">
    <property type="protein sequence ID" value="KAG5638156.1"/>
    <property type="molecule type" value="Genomic_DNA"/>
</dbReference>
<comment type="caution">
    <text evidence="1">The sequence shown here is derived from an EMBL/GenBank/DDBJ whole genome shotgun (WGS) entry which is preliminary data.</text>
</comment>
<dbReference type="PANTHER" id="PTHR39214">
    <property type="entry name" value="MICROBODY (PEROXISOME) BIOGENESIS PROTEIN PEROXIN 8 (EUROFUNG)"/>
    <property type="match status" value="1"/>
</dbReference>
<sequence length="544" mass="59217">MSTTLLLTHLQNPNPKVDLSTLSAALAHHLTVEVPGPISLAAATVSSPFFLAYPPTNERLQALVTTFQHAAQLRHKALVKKAGVGWSLSRAIFSESVEKGLRNWAHAVIRGMQGGRGVIRLACSVGLLLGITGLQRSGFTDGRVEDEIIISLAEVMDDFSAQTGDWEKEFRPPMNETVLSLTLILASQSLPLIPKPKLKTLPMSLLANFLASTIDSAFHHGNFLKPIPRSTTSDLLSKLAATILGILIDSSKTGLQDSLNMMHTFRNTAHRIERSWKGSKLATIHSDDELSPETRDLSTGIWLLLKTLLFSIVMVADSVLGAAVYARPSQSLGKSSPQELAECILLTLSHIAFVVSELGGVTATATGNDPGFAELRKVFYLALDVLAFQEKDTSTLNYCELFVKKLVADLGVHACTLRATGAFDQAKIAYTLACIEQLVPSLGVSCLADDVWGLCVPYLVDPSHRETFESAHSVILSIFTFHAQQRCGGDLFETQHDERITESTSTSPDATQFVHRMIPYYAQCLIEVGGYFPAIRNYSSAEHC</sequence>
<reference evidence="1" key="2">
    <citation type="submission" date="2021-10" db="EMBL/GenBank/DDBJ databases">
        <title>Phylogenomics reveals ancestral predisposition of the termite-cultivated fungus Termitomyces towards a domesticated lifestyle.</title>
        <authorList>
            <person name="Auxier B."/>
            <person name="Grum-Grzhimaylo A."/>
            <person name="Cardenas M.E."/>
            <person name="Lodge J.D."/>
            <person name="Laessoe T."/>
            <person name="Pedersen O."/>
            <person name="Smith M.E."/>
            <person name="Kuyper T.W."/>
            <person name="Franco-Molano E.A."/>
            <person name="Baroni T.J."/>
            <person name="Aanen D.K."/>
        </authorList>
    </citation>
    <scope>NUCLEOTIDE SEQUENCE</scope>
    <source>
        <strain evidence="1">D49</strain>
    </source>
</reference>
<dbReference type="Proteomes" id="UP000717328">
    <property type="component" value="Unassembled WGS sequence"/>
</dbReference>
<dbReference type="OrthoDB" id="2357318at2759"/>
<keyword evidence="2" id="KW-1185">Reference proteome</keyword>
<evidence type="ECO:0000313" key="2">
    <source>
        <dbReference type="Proteomes" id="UP000717328"/>
    </source>
</evidence>
<name>A0A9P7K4Q1_9AGAR</name>